<dbReference type="InterPro" id="IPR051533">
    <property type="entry name" value="WaaL-like"/>
</dbReference>
<dbReference type="GO" id="GO:0016020">
    <property type="term" value="C:membrane"/>
    <property type="evidence" value="ECO:0007669"/>
    <property type="project" value="UniProtKB-SubCell"/>
</dbReference>
<feature type="domain" description="O-antigen ligase-related" evidence="6">
    <location>
        <begin position="188"/>
        <end position="311"/>
    </location>
</feature>
<dbReference type="PANTHER" id="PTHR37422:SF13">
    <property type="entry name" value="LIPOPOLYSACCHARIDE BIOSYNTHESIS PROTEIN PA4999-RELATED"/>
    <property type="match status" value="1"/>
</dbReference>
<evidence type="ECO:0000256" key="1">
    <source>
        <dbReference type="ARBA" id="ARBA00004141"/>
    </source>
</evidence>
<proteinExistence type="predicted"/>
<feature type="transmembrane region" description="Helical" evidence="5">
    <location>
        <begin position="89"/>
        <end position="106"/>
    </location>
</feature>
<evidence type="ECO:0000259" key="6">
    <source>
        <dbReference type="Pfam" id="PF04932"/>
    </source>
</evidence>
<dbReference type="PANTHER" id="PTHR37422">
    <property type="entry name" value="TEICHURONIC ACID BIOSYNTHESIS PROTEIN TUAE"/>
    <property type="match status" value="1"/>
</dbReference>
<evidence type="ECO:0000256" key="3">
    <source>
        <dbReference type="ARBA" id="ARBA00022989"/>
    </source>
</evidence>
<gene>
    <name evidence="7" type="ORF">FOKN1_0615</name>
</gene>
<protein>
    <submittedName>
        <fullName evidence="7">O-antigen polymerase</fullName>
    </submittedName>
</protein>
<evidence type="ECO:0000256" key="2">
    <source>
        <dbReference type="ARBA" id="ARBA00022692"/>
    </source>
</evidence>
<keyword evidence="4 5" id="KW-0472">Membrane</keyword>
<dbReference type="EMBL" id="AP018052">
    <property type="protein sequence ID" value="BAZ93017.1"/>
    <property type="molecule type" value="Genomic_DNA"/>
</dbReference>
<evidence type="ECO:0000313" key="7">
    <source>
        <dbReference type="EMBL" id="BAZ93017.1"/>
    </source>
</evidence>
<dbReference type="OrthoDB" id="4448at2"/>
<feature type="transmembrane region" description="Helical" evidence="5">
    <location>
        <begin position="356"/>
        <end position="373"/>
    </location>
</feature>
<feature type="transmembrane region" description="Helical" evidence="5">
    <location>
        <begin position="55"/>
        <end position="77"/>
    </location>
</feature>
<evidence type="ECO:0000256" key="4">
    <source>
        <dbReference type="ARBA" id="ARBA00023136"/>
    </source>
</evidence>
<dbReference type="Pfam" id="PF04932">
    <property type="entry name" value="Wzy_C"/>
    <property type="match status" value="1"/>
</dbReference>
<feature type="transmembrane region" description="Helical" evidence="5">
    <location>
        <begin position="160"/>
        <end position="176"/>
    </location>
</feature>
<dbReference type="InterPro" id="IPR007016">
    <property type="entry name" value="O-antigen_ligase-rel_domated"/>
</dbReference>
<accession>A0A1Z4VN47</accession>
<name>A0A1Z4VN47_9GAMM</name>
<keyword evidence="2 5" id="KW-0812">Transmembrane</keyword>
<sequence length="380" mass="40854">MDRSRPAVIAAHGLFALLLLSLPPKWASLHISGGLLVLALLLARRGDWRRPALRGYLAASAGWLVPVTLAGIGQQFIGMETASSWADLVKLNLRLLGVGLGILLLLERGWLSLRGAVWIALAALAVTALSGHIDWLQRHGTDLQAWPRPYFTGLAGNPNPYGSFAALGLILSAGLLRARPSNVGLWLLAALLLSALWGSDSRGAVLASLTGLLVLFWPWRHRLLAGLALLAIALVYTYVLTGGIPADELGSGDQRRIEAAWFALHRILESPLLGWGIDAFRDLPGAPLNSPHNLLLDLALGGGLLALAGWLWSTGRLALRLERDGRGETRLMLALLAAAVVAGCIEYPLLNSTHFLNIWMLVTVFAWGVLRGSRPEHRPG</sequence>
<feature type="transmembrane region" description="Helical" evidence="5">
    <location>
        <begin position="331"/>
        <end position="350"/>
    </location>
</feature>
<keyword evidence="3 5" id="KW-1133">Transmembrane helix</keyword>
<reference evidence="7 8" key="1">
    <citation type="submission" date="2017-05" db="EMBL/GenBank/DDBJ databases">
        <title>Thiocyanate degradation by Thiohalobacter thiocyanaticus FOKN1.</title>
        <authorList>
            <person name="Oshiki M."/>
            <person name="Fukushima T."/>
            <person name="Kawano S."/>
            <person name="Nakagawa J."/>
        </authorList>
    </citation>
    <scope>NUCLEOTIDE SEQUENCE [LARGE SCALE GENOMIC DNA]</scope>
    <source>
        <strain evidence="7 8">FOKN1</strain>
    </source>
</reference>
<feature type="transmembrane region" description="Helical" evidence="5">
    <location>
        <begin position="204"/>
        <end position="220"/>
    </location>
</feature>
<feature type="transmembrane region" description="Helical" evidence="5">
    <location>
        <begin position="113"/>
        <end position="133"/>
    </location>
</feature>
<feature type="transmembrane region" description="Helical" evidence="5">
    <location>
        <begin position="26"/>
        <end position="43"/>
    </location>
</feature>
<organism evidence="7 8">
    <name type="scientific">Thiohalobacter thiocyanaticus</name>
    <dbReference type="NCBI Taxonomy" id="585455"/>
    <lineage>
        <taxon>Bacteria</taxon>
        <taxon>Pseudomonadati</taxon>
        <taxon>Pseudomonadota</taxon>
        <taxon>Gammaproteobacteria</taxon>
        <taxon>Thiohalobacterales</taxon>
        <taxon>Thiohalobacteraceae</taxon>
        <taxon>Thiohalobacter</taxon>
    </lineage>
</organism>
<feature type="transmembrane region" description="Helical" evidence="5">
    <location>
        <begin position="183"/>
        <end position="198"/>
    </location>
</feature>
<feature type="transmembrane region" description="Helical" evidence="5">
    <location>
        <begin position="227"/>
        <end position="246"/>
    </location>
</feature>
<evidence type="ECO:0000313" key="8">
    <source>
        <dbReference type="Proteomes" id="UP000218765"/>
    </source>
</evidence>
<evidence type="ECO:0000256" key="5">
    <source>
        <dbReference type="SAM" id="Phobius"/>
    </source>
</evidence>
<keyword evidence="8" id="KW-1185">Reference proteome</keyword>
<dbReference type="Proteomes" id="UP000218765">
    <property type="component" value="Chromosome"/>
</dbReference>
<dbReference type="KEGG" id="ttc:FOKN1_0615"/>
<dbReference type="AlphaFoldDB" id="A0A1Z4VN47"/>
<feature type="transmembrane region" description="Helical" evidence="5">
    <location>
        <begin position="298"/>
        <end position="319"/>
    </location>
</feature>
<dbReference type="RefSeq" id="WP_096364604.1">
    <property type="nucleotide sequence ID" value="NZ_AP018052.1"/>
</dbReference>
<comment type="subcellular location">
    <subcellularLocation>
        <location evidence="1">Membrane</location>
        <topology evidence="1">Multi-pass membrane protein</topology>
    </subcellularLocation>
</comment>